<dbReference type="Pfam" id="PF00482">
    <property type="entry name" value="T2SSF"/>
    <property type="match status" value="2"/>
</dbReference>
<keyword evidence="5 7" id="KW-1133">Transmembrane helix</keyword>
<evidence type="ECO:0000256" key="7">
    <source>
        <dbReference type="SAM" id="Phobius"/>
    </source>
</evidence>
<evidence type="ECO:0000256" key="1">
    <source>
        <dbReference type="ARBA" id="ARBA00004651"/>
    </source>
</evidence>
<keyword evidence="10" id="KW-1185">Reference proteome</keyword>
<dbReference type="STRING" id="246191.SAMN05660337_1198"/>
<dbReference type="Proteomes" id="UP000199053">
    <property type="component" value="Unassembled WGS sequence"/>
</dbReference>
<evidence type="ECO:0000256" key="4">
    <source>
        <dbReference type="ARBA" id="ARBA00022692"/>
    </source>
</evidence>
<dbReference type="PANTHER" id="PTHR30012:SF0">
    <property type="entry name" value="TYPE II SECRETION SYSTEM PROTEIN F-RELATED"/>
    <property type="match status" value="1"/>
</dbReference>
<feature type="transmembrane region" description="Helical" evidence="7">
    <location>
        <begin position="121"/>
        <end position="143"/>
    </location>
</feature>
<dbReference type="EMBL" id="FNGA01000002">
    <property type="protein sequence ID" value="SDK77758.1"/>
    <property type="molecule type" value="Genomic_DNA"/>
</dbReference>
<keyword evidence="3" id="KW-1003">Cell membrane</keyword>
<comment type="similarity">
    <text evidence="2">Belongs to the GSP F family.</text>
</comment>
<accession>A0A1G9ENV0</accession>
<feature type="transmembrane region" description="Helical" evidence="7">
    <location>
        <begin position="323"/>
        <end position="346"/>
    </location>
</feature>
<dbReference type="GO" id="GO:0005886">
    <property type="term" value="C:plasma membrane"/>
    <property type="evidence" value="ECO:0007669"/>
    <property type="project" value="UniProtKB-SubCell"/>
</dbReference>
<protein>
    <submittedName>
        <fullName evidence="9">Type II secretory pathway, component PulF</fullName>
    </submittedName>
</protein>
<reference evidence="10" key="1">
    <citation type="submission" date="2016-10" db="EMBL/GenBank/DDBJ databases">
        <authorList>
            <person name="Varghese N."/>
            <person name="Submissions S."/>
        </authorList>
    </citation>
    <scope>NUCLEOTIDE SEQUENCE [LARGE SCALE GENOMIC DNA]</scope>
    <source>
        <strain evidence="10">DSM 16995</strain>
    </source>
</reference>
<dbReference type="Gene3D" id="1.20.81.30">
    <property type="entry name" value="Type II secretion system (T2SS), domain F"/>
    <property type="match status" value="2"/>
</dbReference>
<keyword evidence="4 7" id="KW-0812">Transmembrane</keyword>
<evidence type="ECO:0000256" key="3">
    <source>
        <dbReference type="ARBA" id="ARBA00022475"/>
    </source>
</evidence>
<sequence length="355" mass="39800">MVLPEINNLLAKLFFKQKERIRIYRKLSAMTRHGVSVAESLTYLEERYAKIYSPLTPVLTEVSARINSGNKLHEALQGFIPAEESMLIQSGVNSGKLCEALELSVKLIKAKLKIISSMWKALSYPCLLICALITLLLVLSRYVMPRLTEISDPARWQGSAQTLYQVTKFIDSTAGTLFLAGVVVSFLVSLATLKIWTGKIRVRFDNVPPWSFYRLITGSLWLFTLSTMMESGIQLSLAMNDMLTTPNSSPWLKERMHSIKAQLNLGKGLGQALDDSGYQFPARTIIEDLRVYSKLPGFDSQLKLIAEEWLDEGMETIKVQAKVINMACIIGIIFMISNIVLAMTSLQQQLGQNIL</sequence>
<dbReference type="InterPro" id="IPR003004">
    <property type="entry name" value="GspF/PilC"/>
</dbReference>
<organism evidence="9 10">
    <name type="scientific">Maridesulfovibrio ferrireducens</name>
    <dbReference type="NCBI Taxonomy" id="246191"/>
    <lineage>
        <taxon>Bacteria</taxon>
        <taxon>Pseudomonadati</taxon>
        <taxon>Thermodesulfobacteriota</taxon>
        <taxon>Desulfovibrionia</taxon>
        <taxon>Desulfovibrionales</taxon>
        <taxon>Desulfovibrionaceae</taxon>
        <taxon>Maridesulfovibrio</taxon>
    </lineage>
</organism>
<feature type="transmembrane region" description="Helical" evidence="7">
    <location>
        <begin position="174"/>
        <end position="193"/>
    </location>
</feature>
<evidence type="ECO:0000256" key="6">
    <source>
        <dbReference type="ARBA" id="ARBA00023136"/>
    </source>
</evidence>
<evidence type="ECO:0000313" key="10">
    <source>
        <dbReference type="Proteomes" id="UP000199053"/>
    </source>
</evidence>
<dbReference type="AlphaFoldDB" id="A0A1G9ENV0"/>
<keyword evidence="6 7" id="KW-0472">Membrane</keyword>
<evidence type="ECO:0000256" key="5">
    <source>
        <dbReference type="ARBA" id="ARBA00022989"/>
    </source>
</evidence>
<evidence type="ECO:0000256" key="2">
    <source>
        <dbReference type="ARBA" id="ARBA00005745"/>
    </source>
</evidence>
<evidence type="ECO:0000313" key="9">
    <source>
        <dbReference type="EMBL" id="SDK77758.1"/>
    </source>
</evidence>
<name>A0A1G9ENV0_9BACT</name>
<feature type="domain" description="Type II secretion system protein GspF" evidence="8">
    <location>
        <begin position="24"/>
        <end position="145"/>
    </location>
</feature>
<dbReference type="OrthoDB" id="5444670at2"/>
<proteinExistence type="inferred from homology"/>
<feature type="domain" description="Type II secretion system protein GspF" evidence="8">
    <location>
        <begin position="222"/>
        <end position="344"/>
    </location>
</feature>
<gene>
    <name evidence="9" type="ORF">SAMN05660337_1198</name>
</gene>
<dbReference type="PANTHER" id="PTHR30012">
    <property type="entry name" value="GENERAL SECRETION PATHWAY PROTEIN"/>
    <property type="match status" value="1"/>
</dbReference>
<comment type="subcellular location">
    <subcellularLocation>
        <location evidence="1">Cell membrane</location>
        <topology evidence="1">Multi-pass membrane protein</topology>
    </subcellularLocation>
</comment>
<dbReference type="InterPro" id="IPR042094">
    <property type="entry name" value="T2SS_GspF_sf"/>
</dbReference>
<evidence type="ECO:0000259" key="8">
    <source>
        <dbReference type="Pfam" id="PF00482"/>
    </source>
</evidence>
<dbReference type="InterPro" id="IPR018076">
    <property type="entry name" value="T2SS_GspF_dom"/>
</dbReference>
<dbReference type="RefSeq" id="WP_092159252.1">
    <property type="nucleotide sequence ID" value="NZ_FNGA01000002.1"/>
</dbReference>